<accession>A0A1S2CJ39</accession>
<protein>
    <submittedName>
        <fullName evidence="2">Uncharacterized protein</fullName>
    </submittedName>
</protein>
<feature type="region of interest" description="Disordered" evidence="1">
    <location>
        <begin position="68"/>
        <end position="92"/>
    </location>
</feature>
<gene>
    <name evidence="2" type="ORF">BJD16_07185</name>
</gene>
<evidence type="ECO:0000313" key="3">
    <source>
        <dbReference type="Proteomes" id="UP000179934"/>
    </source>
</evidence>
<feature type="compositionally biased region" description="Polar residues" evidence="1">
    <location>
        <begin position="76"/>
        <end position="92"/>
    </location>
</feature>
<dbReference type="OrthoDB" id="5589286at2"/>
<organism evidence="2 3">
    <name type="scientific">Aeromonas sobria</name>
    <dbReference type="NCBI Taxonomy" id="646"/>
    <lineage>
        <taxon>Bacteria</taxon>
        <taxon>Pseudomonadati</taxon>
        <taxon>Pseudomonadota</taxon>
        <taxon>Gammaproteobacteria</taxon>
        <taxon>Aeromonadales</taxon>
        <taxon>Aeromonadaceae</taxon>
        <taxon>Aeromonas</taxon>
    </lineage>
</organism>
<reference evidence="2 3" key="1">
    <citation type="submission" date="2016-09" db="EMBL/GenBank/DDBJ databases">
        <title>Draft Genome Sequence of Aeromonas sobria Strain 08005, Isolated from Sick Rana catesbeiana.</title>
        <authorList>
            <person name="Yang Q."/>
        </authorList>
    </citation>
    <scope>NUCLEOTIDE SEQUENCE [LARGE SCALE GENOMIC DNA]</scope>
    <source>
        <strain evidence="2 3">08005</strain>
    </source>
</reference>
<evidence type="ECO:0000313" key="2">
    <source>
        <dbReference type="EMBL" id="OHY88566.1"/>
    </source>
</evidence>
<dbReference type="RefSeq" id="WP_052443869.1">
    <property type="nucleotide sequence ID" value="NZ_CDBW01000045.1"/>
</dbReference>
<evidence type="ECO:0000256" key="1">
    <source>
        <dbReference type="SAM" id="MobiDB-lite"/>
    </source>
</evidence>
<sequence>MILSLLLASSATVAAPQSQESQGSELSIDQIKFNLDWDDKQFGWSQSDCLDLGVGDSVPSDCKTTRFNLEDEENRNQPPSTNQAPASQQGGQ</sequence>
<dbReference type="GeneID" id="58924377"/>
<name>A0A1S2CJ39_AERSO</name>
<dbReference type="AlphaFoldDB" id="A0A1S2CJ39"/>
<dbReference type="STRING" id="646.BJD16_07185"/>
<dbReference type="EMBL" id="MKFU01000066">
    <property type="protein sequence ID" value="OHY88566.1"/>
    <property type="molecule type" value="Genomic_DNA"/>
</dbReference>
<comment type="caution">
    <text evidence="2">The sequence shown here is derived from an EMBL/GenBank/DDBJ whole genome shotgun (WGS) entry which is preliminary data.</text>
</comment>
<proteinExistence type="predicted"/>
<dbReference type="Proteomes" id="UP000179934">
    <property type="component" value="Unassembled WGS sequence"/>
</dbReference>